<dbReference type="Pfam" id="PF07223">
    <property type="entry name" value="DUF1421"/>
    <property type="match status" value="1"/>
</dbReference>
<feature type="compositionally biased region" description="Low complexity" evidence="2">
    <location>
        <begin position="294"/>
        <end position="322"/>
    </location>
</feature>
<dbReference type="PANTHER" id="PTHR31805">
    <property type="entry name" value="RECEPTOR-LIKE KINASE, PUTATIVE (DUF1421)-RELATED"/>
    <property type="match status" value="1"/>
</dbReference>
<evidence type="ECO:0000313" key="5">
    <source>
        <dbReference type="Proteomes" id="UP001055439"/>
    </source>
</evidence>
<evidence type="ECO:0000256" key="2">
    <source>
        <dbReference type="SAM" id="MobiDB-lite"/>
    </source>
</evidence>
<dbReference type="PANTHER" id="PTHR31805:SF16">
    <property type="entry name" value="FORMIN-LIKE PROTEIN (DUF1421)"/>
    <property type="match status" value="1"/>
</dbReference>
<dbReference type="InterPro" id="IPR010820">
    <property type="entry name" value="DUF1421"/>
</dbReference>
<keyword evidence="5" id="KW-1185">Reference proteome</keyword>
<name>A0A9E7FEI6_9LILI</name>
<protein>
    <recommendedName>
        <fullName evidence="3">DUF1421 domain-containing protein</fullName>
    </recommendedName>
</protein>
<dbReference type="Proteomes" id="UP001055439">
    <property type="component" value="Chromosome 4"/>
</dbReference>
<gene>
    <name evidence="4" type="ORF">MUK42_31916</name>
</gene>
<evidence type="ECO:0000259" key="3">
    <source>
        <dbReference type="Pfam" id="PF07223"/>
    </source>
</evidence>
<evidence type="ECO:0000313" key="4">
    <source>
        <dbReference type="EMBL" id="URD94819.1"/>
    </source>
</evidence>
<evidence type="ECO:0000256" key="1">
    <source>
        <dbReference type="SAM" id="Coils"/>
    </source>
</evidence>
<dbReference type="EMBL" id="CP097506">
    <property type="protein sequence ID" value="URD94819.1"/>
    <property type="molecule type" value="Genomic_DNA"/>
</dbReference>
<feature type="compositionally biased region" description="Polar residues" evidence="2">
    <location>
        <begin position="535"/>
        <end position="544"/>
    </location>
</feature>
<organism evidence="4 5">
    <name type="scientific">Musa troglodytarum</name>
    <name type="common">fe'i banana</name>
    <dbReference type="NCBI Taxonomy" id="320322"/>
    <lineage>
        <taxon>Eukaryota</taxon>
        <taxon>Viridiplantae</taxon>
        <taxon>Streptophyta</taxon>
        <taxon>Embryophyta</taxon>
        <taxon>Tracheophyta</taxon>
        <taxon>Spermatophyta</taxon>
        <taxon>Magnoliopsida</taxon>
        <taxon>Liliopsida</taxon>
        <taxon>Zingiberales</taxon>
        <taxon>Musaceae</taxon>
        <taxon>Musa</taxon>
    </lineage>
</organism>
<proteinExistence type="predicted"/>
<feature type="region of interest" description="Disordered" evidence="2">
    <location>
        <begin position="526"/>
        <end position="550"/>
    </location>
</feature>
<dbReference type="OrthoDB" id="549883at2759"/>
<accession>A0A9E7FEI6</accession>
<reference evidence="4" key="1">
    <citation type="submission" date="2022-05" db="EMBL/GenBank/DDBJ databases">
        <title>The Musa troglodytarum L. genome provides insights into the mechanism of non-climacteric behaviour and enrichment of carotenoids.</title>
        <authorList>
            <person name="Wang J."/>
        </authorList>
    </citation>
    <scope>NUCLEOTIDE SEQUENCE</scope>
    <source>
        <tissue evidence="4">Leaf</tissue>
    </source>
</reference>
<feature type="region of interest" description="Disordered" evidence="2">
    <location>
        <begin position="284"/>
        <end position="323"/>
    </location>
</feature>
<dbReference type="AlphaFoldDB" id="A0A9E7FEI6"/>
<feature type="coiled-coil region" evidence="1">
    <location>
        <begin position="147"/>
        <end position="174"/>
    </location>
</feature>
<feature type="domain" description="DUF1421" evidence="3">
    <location>
        <begin position="563"/>
        <end position="604"/>
    </location>
</feature>
<feature type="region of interest" description="Disordered" evidence="2">
    <location>
        <begin position="1"/>
        <end position="20"/>
    </location>
</feature>
<keyword evidence="1" id="KW-0175">Coiled coil</keyword>
<sequence length="615" mass="68051">MASGGSAGRAAASSSRSFDFGSDDVLCSYDDYAAQDVSIGKRSDPPGRDLHESRIGRPLVNIYEQEDYSREDIISAVEKCMKKYADNLLRSLEGISGRLSQLEIFCYKLERSLGELRAEFLQDQSEKDLKFKSLEKHLQEVHRSVQILRDKQELAETQKELAKLQLVQKESAEKNENAVARSVSDTKRLDDKPDVANQQLALVLPHQTTAPAVLPAGTSQPIQPYKELPVQHQVPVSPDIQQDQILMNQAGKYHLRHQTLPQGQCSQPMQYELHYVQARPQLQNNPIQAPPQQPLIASQNQPPSLPRQQLLPPQSGQQMPQQGVKLQQPASQAHIITQTPPSYPPYPSQPVNPVPETFPGSMPMQVSNPTVLQAGGIRPEVLPFGYGGTGSSVSQPPPLHNMQQQMQPPPLHNMQQQLQLPAVSQPPPLHNMQQQLQLPAVSQPPPLHNMQQQMQLPAVSQPPPLHNMQQQMQLPAVSQPPPLHNMQQQMQPPVSQSTIGPQFGKGGYMGSATYPPTPYNPQAYHPAYGYPPSNLPASRNQQVPPGNGPAPHYETRMMRNHPYGDMIEKAVGMGYDGNQVMGLVQRMAETGQPMDFNSLLDRLNGQAAGATPRGW</sequence>